<sequence>MAPAEVCHTPNISTSRRMKSQEEKTAYDLACDYIYFNKLGKEAYRANTKVAATLRKIGREVETRHEALLKNMCNKLDIRASTAEITFRTVADEIFSTGINWGRIVVLYCFAAEVAGFCSRNEIDIVEDVVRWLSEYVSERTITEWIRKAGGWDEFCEQFKDIRDEREKFWWNSILYTTLGLGTLAAMLYAKS</sequence>
<dbReference type="SMART" id="SM00337">
    <property type="entry name" value="BCL"/>
    <property type="match status" value="1"/>
</dbReference>
<dbReference type="GO" id="GO:0005741">
    <property type="term" value="C:mitochondrial outer membrane"/>
    <property type="evidence" value="ECO:0007669"/>
    <property type="project" value="TreeGrafter"/>
</dbReference>
<dbReference type="CDD" id="cd06845">
    <property type="entry name" value="Bcl-2_like"/>
    <property type="match status" value="1"/>
</dbReference>
<dbReference type="PRINTS" id="PR01862">
    <property type="entry name" value="BCL2FAMILY"/>
</dbReference>
<evidence type="ECO:0000256" key="5">
    <source>
        <dbReference type="ARBA" id="ARBA00022989"/>
    </source>
</evidence>
<keyword evidence="5 7" id="KW-1133">Transmembrane helix</keyword>
<keyword evidence="6 7" id="KW-0472">Membrane</keyword>
<proteinExistence type="inferred from homology"/>
<dbReference type="Gene3D" id="1.10.437.10">
    <property type="entry name" value="Blc2-like"/>
    <property type="match status" value="1"/>
</dbReference>
<keyword evidence="3 7" id="KW-0812">Transmembrane</keyword>
<name>A0A9X0CQL4_9CNID</name>
<dbReference type="Proteomes" id="UP001163046">
    <property type="component" value="Unassembled WGS sequence"/>
</dbReference>
<dbReference type="InterPro" id="IPR002475">
    <property type="entry name" value="Bcl2-like"/>
</dbReference>
<feature type="transmembrane region" description="Helical" evidence="7">
    <location>
        <begin position="169"/>
        <end position="190"/>
    </location>
</feature>
<evidence type="ECO:0000256" key="7">
    <source>
        <dbReference type="SAM" id="Phobius"/>
    </source>
</evidence>
<dbReference type="InterPro" id="IPR036834">
    <property type="entry name" value="Bcl-2-like_sf"/>
</dbReference>
<dbReference type="PANTHER" id="PTHR11256">
    <property type="entry name" value="BCL-2 RELATED"/>
    <property type="match status" value="1"/>
</dbReference>
<keyword evidence="10" id="KW-1185">Reference proteome</keyword>
<dbReference type="PROSITE" id="PS50062">
    <property type="entry name" value="BCL2_FAMILY"/>
    <property type="match status" value="1"/>
</dbReference>
<dbReference type="InterPro" id="IPR026298">
    <property type="entry name" value="Bcl-2_fam"/>
</dbReference>
<feature type="domain" description="Bcl-2 Bcl-2 homology region 1-3" evidence="8">
    <location>
        <begin position="54"/>
        <end position="152"/>
    </location>
</feature>
<dbReference type="AlphaFoldDB" id="A0A9X0CQL4"/>
<dbReference type="SUPFAM" id="SSF56854">
    <property type="entry name" value="Bcl-2 inhibitors of programmed cell death"/>
    <property type="match status" value="1"/>
</dbReference>
<dbReference type="OrthoDB" id="6021377at2759"/>
<protein>
    <recommendedName>
        <fullName evidence="8">Bcl-2 Bcl-2 homology region 1-3 domain-containing protein</fullName>
    </recommendedName>
</protein>
<dbReference type="InterPro" id="IPR020726">
    <property type="entry name" value="Bcl2_BH2_motif_CS"/>
</dbReference>
<accession>A0A9X0CQL4</accession>
<dbReference type="PANTHER" id="PTHR11256:SF47">
    <property type="entry name" value="BCL-2-LIKE PROTEIN 10"/>
    <property type="match status" value="1"/>
</dbReference>
<gene>
    <name evidence="9" type="ORF">OS493_035487</name>
</gene>
<comment type="subcellular location">
    <subcellularLocation>
        <location evidence="1">Endomembrane system</location>
    </subcellularLocation>
</comment>
<comment type="similarity">
    <text evidence="2">Belongs to the Bcl-2 family.</text>
</comment>
<dbReference type="GO" id="GO:0042981">
    <property type="term" value="P:regulation of apoptotic process"/>
    <property type="evidence" value="ECO:0007669"/>
    <property type="project" value="InterPro"/>
</dbReference>
<evidence type="ECO:0000259" key="8">
    <source>
        <dbReference type="SMART" id="SM00337"/>
    </source>
</evidence>
<evidence type="ECO:0000256" key="3">
    <source>
        <dbReference type="ARBA" id="ARBA00022692"/>
    </source>
</evidence>
<evidence type="ECO:0000256" key="2">
    <source>
        <dbReference type="ARBA" id="ARBA00009458"/>
    </source>
</evidence>
<reference evidence="9" key="1">
    <citation type="submission" date="2023-01" db="EMBL/GenBank/DDBJ databases">
        <title>Genome assembly of the deep-sea coral Lophelia pertusa.</title>
        <authorList>
            <person name="Herrera S."/>
            <person name="Cordes E."/>
        </authorList>
    </citation>
    <scope>NUCLEOTIDE SEQUENCE</scope>
    <source>
        <strain evidence="9">USNM1676648</strain>
        <tissue evidence="9">Polyp</tissue>
    </source>
</reference>
<dbReference type="GO" id="GO:0008630">
    <property type="term" value="P:intrinsic apoptotic signaling pathway in response to DNA damage"/>
    <property type="evidence" value="ECO:0007669"/>
    <property type="project" value="TreeGrafter"/>
</dbReference>
<keyword evidence="4" id="KW-0053">Apoptosis</keyword>
<dbReference type="GO" id="GO:0097192">
    <property type="term" value="P:extrinsic apoptotic signaling pathway in absence of ligand"/>
    <property type="evidence" value="ECO:0007669"/>
    <property type="project" value="TreeGrafter"/>
</dbReference>
<dbReference type="InterPro" id="IPR046371">
    <property type="entry name" value="Bcl-2_BH1-3"/>
</dbReference>
<dbReference type="GO" id="GO:0051400">
    <property type="term" value="F:BH domain binding"/>
    <property type="evidence" value="ECO:0007669"/>
    <property type="project" value="TreeGrafter"/>
</dbReference>
<comment type="caution">
    <text evidence="9">The sequence shown here is derived from an EMBL/GenBank/DDBJ whole genome shotgun (WGS) entry which is preliminary data.</text>
</comment>
<evidence type="ECO:0000256" key="6">
    <source>
        <dbReference type="ARBA" id="ARBA00023136"/>
    </source>
</evidence>
<evidence type="ECO:0000313" key="10">
    <source>
        <dbReference type="Proteomes" id="UP001163046"/>
    </source>
</evidence>
<evidence type="ECO:0000256" key="4">
    <source>
        <dbReference type="ARBA" id="ARBA00022703"/>
    </source>
</evidence>
<dbReference type="Pfam" id="PF00452">
    <property type="entry name" value="Bcl-2"/>
    <property type="match status" value="1"/>
</dbReference>
<organism evidence="9 10">
    <name type="scientific">Desmophyllum pertusum</name>
    <dbReference type="NCBI Taxonomy" id="174260"/>
    <lineage>
        <taxon>Eukaryota</taxon>
        <taxon>Metazoa</taxon>
        <taxon>Cnidaria</taxon>
        <taxon>Anthozoa</taxon>
        <taxon>Hexacorallia</taxon>
        <taxon>Scleractinia</taxon>
        <taxon>Caryophylliina</taxon>
        <taxon>Caryophylliidae</taxon>
        <taxon>Desmophyllum</taxon>
    </lineage>
</organism>
<evidence type="ECO:0000256" key="1">
    <source>
        <dbReference type="ARBA" id="ARBA00004308"/>
    </source>
</evidence>
<dbReference type="PROSITE" id="PS01258">
    <property type="entry name" value="BH2"/>
    <property type="match status" value="1"/>
</dbReference>
<dbReference type="GO" id="GO:0001836">
    <property type="term" value="P:release of cytochrome c from mitochondria"/>
    <property type="evidence" value="ECO:0007669"/>
    <property type="project" value="TreeGrafter"/>
</dbReference>
<dbReference type="EMBL" id="MU826879">
    <property type="protein sequence ID" value="KAJ7369914.1"/>
    <property type="molecule type" value="Genomic_DNA"/>
</dbReference>
<dbReference type="GO" id="GO:0012505">
    <property type="term" value="C:endomembrane system"/>
    <property type="evidence" value="ECO:0007669"/>
    <property type="project" value="UniProtKB-SubCell"/>
</dbReference>
<evidence type="ECO:0000313" key="9">
    <source>
        <dbReference type="EMBL" id="KAJ7369914.1"/>
    </source>
</evidence>